<gene>
    <name evidence="2" type="ORF">BAE44_0020343</name>
</gene>
<keyword evidence="3" id="KW-1185">Reference proteome</keyword>
<dbReference type="PANTHER" id="PTHR45125">
    <property type="entry name" value="F21J9.4-RELATED"/>
    <property type="match status" value="1"/>
</dbReference>
<feature type="region of interest" description="Disordered" evidence="1">
    <location>
        <begin position="110"/>
        <end position="156"/>
    </location>
</feature>
<organism evidence="2 3">
    <name type="scientific">Dichanthelium oligosanthes</name>
    <dbReference type="NCBI Taxonomy" id="888268"/>
    <lineage>
        <taxon>Eukaryota</taxon>
        <taxon>Viridiplantae</taxon>
        <taxon>Streptophyta</taxon>
        <taxon>Embryophyta</taxon>
        <taxon>Tracheophyta</taxon>
        <taxon>Spermatophyta</taxon>
        <taxon>Magnoliopsida</taxon>
        <taxon>Liliopsida</taxon>
        <taxon>Poales</taxon>
        <taxon>Poaceae</taxon>
        <taxon>PACMAD clade</taxon>
        <taxon>Panicoideae</taxon>
        <taxon>Panicodae</taxon>
        <taxon>Paniceae</taxon>
        <taxon>Dichantheliinae</taxon>
        <taxon>Dichanthelium</taxon>
    </lineage>
</organism>
<dbReference type="STRING" id="888268.A0A1E5V0N1"/>
<dbReference type="PANTHER" id="PTHR45125:SF3">
    <property type="entry name" value="NO-APICAL-MERISTEM-ASSOCIATED CARBOXY-TERMINAL DOMAIN PROTEIN"/>
    <property type="match status" value="1"/>
</dbReference>
<dbReference type="OrthoDB" id="691632at2759"/>
<feature type="non-terminal residue" evidence="2">
    <location>
        <position position="1"/>
    </location>
</feature>
<reference evidence="2 3" key="1">
    <citation type="submission" date="2016-09" db="EMBL/GenBank/DDBJ databases">
        <title>The draft genome of Dichanthelium oligosanthes: A C3 panicoid grass species.</title>
        <authorList>
            <person name="Studer A.J."/>
            <person name="Schnable J.C."/>
            <person name="Brutnell T.P."/>
        </authorList>
    </citation>
    <scope>NUCLEOTIDE SEQUENCE [LARGE SCALE GENOMIC DNA]</scope>
    <source>
        <strain evidence="3">cv. Kellogg 1175</strain>
        <tissue evidence="2">Leaf</tissue>
    </source>
</reference>
<accession>A0A1E5V0N1</accession>
<sequence length="209" mass="24090">LINTSFAATGQRKSSFWGRVHASYNSKKDSGHPTRSLRSLEGGWDFIKEQVSKFLGHLRQVRMEHRSDNRAIKRYNLLKKRPFAIPHCWASLKDEPKWWDLQENRTAGAQGCDGMLPDADDVFESNDASSRAHKRPMGHEATKESRKRASSSSASQSEEYVSKMLEMCLQRTSFWHKANGKMNQRLDILVQLEREKTDIQRKKAANLEK</sequence>
<evidence type="ECO:0000256" key="1">
    <source>
        <dbReference type="SAM" id="MobiDB-lite"/>
    </source>
</evidence>
<evidence type="ECO:0000313" key="3">
    <source>
        <dbReference type="Proteomes" id="UP000095767"/>
    </source>
</evidence>
<protein>
    <submittedName>
        <fullName evidence="2">Uncharacterized protein</fullName>
    </submittedName>
</protein>
<name>A0A1E5V0N1_9POAL</name>
<comment type="caution">
    <text evidence="2">The sequence shown here is derived from an EMBL/GenBank/DDBJ whole genome shotgun (WGS) entry which is preliminary data.</text>
</comment>
<evidence type="ECO:0000313" key="2">
    <source>
        <dbReference type="EMBL" id="OEL18638.1"/>
    </source>
</evidence>
<dbReference type="Proteomes" id="UP000095767">
    <property type="component" value="Unassembled WGS sequence"/>
</dbReference>
<proteinExistence type="predicted"/>
<dbReference type="AlphaFoldDB" id="A0A1E5V0N1"/>
<dbReference type="EMBL" id="LWDX02056055">
    <property type="protein sequence ID" value="OEL18638.1"/>
    <property type="molecule type" value="Genomic_DNA"/>
</dbReference>